<comment type="subcellular location">
    <subcellularLocation>
        <location evidence="1">Membrane</location>
        <topology evidence="1">Multi-pass membrane protein</topology>
    </subcellularLocation>
</comment>
<dbReference type="GO" id="GO:0004252">
    <property type="term" value="F:serine-type endopeptidase activity"/>
    <property type="evidence" value="ECO:0007669"/>
    <property type="project" value="InterPro"/>
</dbReference>
<dbReference type="InterPro" id="IPR050925">
    <property type="entry name" value="Rhomboid_protease_S54"/>
</dbReference>
<dbReference type="SUPFAM" id="SSF144091">
    <property type="entry name" value="Rhomboid-like"/>
    <property type="match status" value="1"/>
</dbReference>
<feature type="transmembrane region" description="Helical" evidence="7">
    <location>
        <begin position="279"/>
        <end position="299"/>
    </location>
</feature>
<dbReference type="Gene3D" id="1.20.1540.10">
    <property type="entry name" value="Rhomboid-like"/>
    <property type="match status" value="1"/>
</dbReference>
<evidence type="ECO:0000256" key="5">
    <source>
        <dbReference type="ARBA" id="ARBA00022989"/>
    </source>
</evidence>
<dbReference type="OrthoDB" id="9814037at2"/>
<accession>A0A0A0ELV9</accession>
<dbReference type="PANTHER" id="PTHR43731:SF14">
    <property type="entry name" value="PRESENILIN-ASSOCIATED RHOMBOID-LIKE PROTEIN, MITOCHONDRIAL"/>
    <property type="match status" value="1"/>
</dbReference>
<comment type="caution">
    <text evidence="9">The sequence shown here is derived from an EMBL/GenBank/DDBJ whole genome shotgun (WGS) entry which is preliminary data.</text>
</comment>
<organism evidence="9 10">
    <name type="scientific">Lysobacter concretionis Ko07 = DSM 16239</name>
    <dbReference type="NCBI Taxonomy" id="1122185"/>
    <lineage>
        <taxon>Bacteria</taxon>
        <taxon>Pseudomonadati</taxon>
        <taxon>Pseudomonadota</taxon>
        <taxon>Gammaproteobacteria</taxon>
        <taxon>Lysobacterales</taxon>
        <taxon>Lysobacteraceae</taxon>
        <taxon>Novilysobacter</taxon>
    </lineage>
</organism>
<evidence type="ECO:0000256" key="4">
    <source>
        <dbReference type="ARBA" id="ARBA00022801"/>
    </source>
</evidence>
<sequence>MLIIPLHHPLTRATFPFVTALLILVNAWVFFGLQSGDQEAIMQAQRQYQQAGLARYEMPAYQRHLLATHQSDAAAELGRMPVVQRSAEVARRTLTDVEFITALRTGALFDNASELEAWKPLRAAYDARLDEVFTLRHLLRSSEIDPGRMLTAAFLHGGAMHLVGNMLFLLALGLLVEGALGPGRFLAVYLLGAFASSAVSLLWRWGEAGGGLGASGAVAALMGVFCVVWGRQPVRFFYWFGVVFDYVRAPAIWLLPAWLGWEVYNLLANDDIGIGFDAHAGGIVSGAIMGGVLVGFGQVRQTFISTGMQAETDGRWEQAQAHLGRMQLAEAESLLAAIARDEPDRLDVAVMRYRVARNGGREDLARQRGRAVLDHVGTGRDEIVLQSDVLRELDRAGVGPSVETRLELARRWLQAGALEAVELALLPMDAPTATTSADDPGHAPAQALLWFRLALAYRDRQLDEAQRRALQQLVERHPRQPQAEKARLLLGEMGVQRPSG</sequence>
<dbReference type="eggNOG" id="COG0705">
    <property type="taxonomic scope" value="Bacteria"/>
</dbReference>
<keyword evidence="3 7" id="KW-0812">Transmembrane</keyword>
<dbReference type="STRING" id="1122185.N792_06470"/>
<evidence type="ECO:0000313" key="9">
    <source>
        <dbReference type="EMBL" id="KGM51986.1"/>
    </source>
</evidence>
<gene>
    <name evidence="9" type="ORF">N792_06470</name>
</gene>
<reference evidence="9 10" key="1">
    <citation type="submission" date="2013-08" db="EMBL/GenBank/DDBJ databases">
        <title>Genome sequencing of Lysobacter.</title>
        <authorList>
            <person name="Zhang S."/>
            <person name="Wang G."/>
        </authorList>
    </citation>
    <scope>NUCLEOTIDE SEQUENCE [LARGE SCALE GENOMIC DNA]</scope>
    <source>
        <strain evidence="9 10">Ko07</strain>
    </source>
</reference>
<protein>
    <submittedName>
        <fullName evidence="9">Rhomboid family membrane protein</fullName>
    </submittedName>
</protein>
<keyword evidence="6 7" id="KW-0472">Membrane</keyword>
<evidence type="ECO:0000256" key="7">
    <source>
        <dbReference type="SAM" id="Phobius"/>
    </source>
</evidence>
<feature type="transmembrane region" description="Helical" evidence="7">
    <location>
        <begin position="236"/>
        <end position="259"/>
    </location>
</feature>
<evidence type="ECO:0000313" key="10">
    <source>
        <dbReference type="Proteomes" id="UP000030017"/>
    </source>
</evidence>
<name>A0A0A0ELV9_9GAMM</name>
<keyword evidence="10" id="KW-1185">Reference proteome</keyword>
<feature type="transmembrane region" description="Helical" evidence="7">
    <location>
        <begin position="12"/>
        <end position="31"/>
    </location>
</feature>
<dbReference type="AlphaFoldDB" id="A0A0A0ELV9"/>
<dbReference type="InterPro" id="IPR035952">
    <property type="entry name" value="Rhomboid-like_sf"/>
</dbReference>
<dbReference type="RefSeq" id="WP_036193148.1">
    <property type="nucleotide sequence ID" value="NZ_AVPS01000004.1"/>
</dbReference>
<keyword evidence="5 7" id="KW-1133">Transmembrane helix</keyword>
<evidence type="ECO:0000256" key="1">
    <source>
        <dbReference type="ARBA" id="ARBA00004141"/>
    </source>
</evidence>
<keyword evidence="4" id="KW-0378">Hydrolase</keyword>
<dbReference type="EMBL" id="AVPS01000004">
    <property type="protein sequence ID" value="KGM51986.1"/>
    <property type="molecule type" value="Genomic_DNA"/>
</dbReference>
<proteinExistence type="inferred from homology"/>
<dbReference type="PANTHER" id="PTHR43731">
    <property type="entry name" value="RHOMBOID PROTEASE"/>
    <property type="match status" value="1"/>
</dbReference>
<dbReference type="GO" id="GO:0016020">
    <property type="term" value="C:membrane"/>
    <property type="evidence" value="ECO:0007669"/>
    <property type="project" value="UniProtKB-SubCell"/>
</dbReference>
<dbReference type="InterPro" id="IPR022764">
    <property type="entry name" value="Peptidase_S54_rhomboid_dom"/>
</dbReference>
<feature type="transmembrane region" description="Helical" evidence="7">
    <location>
        <begin position="211"/>
        <end position="229"/>
    </location>
</feature>
<feature type="domain" description="Peptidase S54 rhomboid" evidence="8">
    <location>
        <begin position="148"/>
        <end position="294"/>
    </location>
</feature>
<evidence type="ECO:0000256" key="6">
    <source>
        <dbReference type="ARBA" id="ARBA00023136"/>
    </source>
</evidence>
<evidence type="ECO:0000259" key="8">
    <source>
        <dbReference type="Pfam" id="PF01694"/>
    </source>
</evidence>
<evidence type="ECO:0000256" key="3">
    <source>
        <dbReference type="ARBA" id="ARBA00022692"/>
    </source>
</evidence>
<evidence type="ECO:0000256" key="2">
    <source>
        <dbReference type="ARBA" id="ARBA00009045"/>
    </source>
</evidence>
<comment type="similarity">
    <text evidence="2">Belongs to the peptidase S54 family.</text>
</comment>
<dbReference type="Pfam" id="PF01694">
    <property type="entry name" value="Rhomboid"/>
    <property type="match status" value="1"/>
</dbReference>
<dbReference type="Proteomes" id="UP000030017">
    <property type="component" value="Unassembled WGS sequence"/>
</dbReference>